<comment type="caution">
    <text evidence="2">The sequence shown here is derived from an EMBL/GenBank/DDBJ whole genome shotgun (WGS) entry which is preliminary data.</text>
</comment>
<dbReference type="EMBL" id="JARH01000340">
    <property type="protein sequence ID" value="EXF82179.1"/>
    <property type="molecule type" value="Genomic_DNA"/>
</dbReference>
<reference evidence="2 3" key="1">
    <citation type="submission" date="2014-02" db="EMBL/GenBank/DDBJ databases">
        <title>The genome sequence of Colletotrichum fioriniae PJ7.</title>
        <authorList>
            <person name="Baroncelli R."/>
            <person name="Thon M.R."/>
        </authorList>
    </citation>
    <scope>NUCLEOTIDE SEQUENCE [LARGE SCALE GENOMIC DNA]</scope>
    <source>
        <strain evidence="2 3">PJ7</strain>
    </source>
</reference>
<feature type="compositionally biased region" description="Basic and acidic residues" evidence="1">
    <location>
        <begin position="60"/>
        <end position="77"/>
    </location>
</feature>
<dbReference type="Proteomes" id="UP000020467">
    <property type="component" value="Unassembled WGS sequence"/>
</dbReference>
<evidence type="ECO:0000313" key="3">
    <source>
        <dbReference type="Proteomes" id="UP000020467"/>
    </source>
</evidence>
<keyword evidence="3" id="KW-1185">Reference proteome</keyword>
<dbReference type="KEGG" id="cfj:CFIO01_09262"/>
<name>A0A010RVK8_9PEZI</name>
<dbReference type="AlphaFoldDB" id="A0A010RVK8"/>
<dbReference type="HOGENOM" id="CLU_2072947_0_0_1"/>
<sequence length="118" mass="12751">MANPDSHLVQVARMCSSLAQLSIAQETNISVYGAECFSLFSLKNLKTRVDNHGPAWMTPDHAHADRPEKNASREQADSAHLGLLGAPMGYDALNCEAQRSDCGTSSVLALIWGPKCPR</sequence>
<organism evidence="2 3">
    <name type="scientific">Colletotrichum fioriniae PJ7</name>
    <dbReference type="NCBI Taxonomy" id="1445577"/>
    <lineage>
        <taxon>Eukaryota</taxon>
        <taxon>Fungi</taxon>
        <taxon>Dikarya</taxon>
        <taxon>Ascomycota</taxon>
        <taxon>Pezizomycotina</taxon>
        <taxon>Sordariomycetes</taxon>
        <taxon>Hypocreomycetidae</taxon>
        <taxon>Glomerellales</taxon>
        <taxon>Glomerellaceae</taxon>
        <taxon>Colletotrichum</taxon>
        <taxon>Colletotrichum acutatum species complex</taxon>
    </lineage>
</organism>
<accession>A0A010RVK8</accession>
<protein>
    <submittedName>
        <fullName evidence="2">Uncharacterized protein</fullName>
    </submittedName>
</protein>
<feature type="region of interest" description="Disordered" evidence="1">
    <location>
        <begin position="56"/>
        <end position="78"/>
    </location>
</feature>
<proteinExistence type="predicted"/>
<evidence type="ECO:0000256" key="1">
    <source>
        <dbReference type="SAM" id="MobiDB-lite"/>
    </source>
</evidence>
<gene>
    <name evidence="2" type="ORF">CFIO01_09262</name>
</gene>
<evidence type="ECO:0000313" key="2">
    <source>
        <dbReference type="EMBL" id="EXF82179.1"/>
    </source>
</evidence>